<dbReference type="InterPro" id="IPR036291">
    <property type="entry name" value="NAD(P)-bd_dom_sf"/>
</dbReference>
<dbReference type="SUPFAM" id="SSF51735">
    <property type="entry name" value="NAD(P)-binding Rossmann-fold domains"/>
    <property type="match status" value="1"/>
</dbReference>
<evidence type="ECO:0000313" key="5">
    <source>
        <dbReference type="Proteomes" id="UP000431092"/>
    </source>
</evidence>
<organism evidence="4 5">
    <name type="scientific">Arsenicicoccus cauae</name>
    <dbReference type="NCBI Taxonomy" id="2663847"/>
    <lineage>
        <taxon>Bacteria</taxon>
        <taxon>Bacillati</taxon>
        <taxon>Actinomycetota</taxon>
        <taxon>Actinomycetes</taxon>
        <taxon>Micrococcales</taxon>
        <taxon>Intrasporangiaceae</taxon>
        <taxon>Arsenicicoccus</taxon>
    </lineage>
</organism>
<dbReference type="GO" id="GO:0016020">
    <property type="term" value="C:membrane"/>
    <property type="evidence" value="ECO:0007669"/>
    <property type="project" value="TreeGrafter"/>
</dbReference>
<dbReference type="PRINTS" id="PR00081">
    <property type="entry name" value="GDHRDH"/>
</dbReference>
<name>A0A6I3IEH3_9MICO</name>
<dbReference type="Gene3D" id="3.40.50.720">
    <property type="entry name" value="NAD(P)-binding Rossmann-like Domain"/>
    <property type="match status" value="1"/>
</dbReference>
<evidence type="ECO:0000313" key="4">
    <source>
        <dbReference type="EMBL" id="MTB72382.1"/>
    </source>
</evidence>
<dbReference type="PANTHER" id="PTHR44196">
    <property type="entry name" value="DEHYDROGENASE/REDUCTASE SDR FAMILY MEMBER 7B"/>
    <property type="match status" value="1"/>
</dbReference>
<comment type="similarity">
    <text evidence="1">Belongs to the short-chain dehydrogenases/reductases (SDR) family.</text>
</comment>
<dbReference type="PANTHER" id="PTHR44196:SF1">
    <property type="entry name" value="DEHYDROGENASE_REDUCTASE SDR FAMILY MEMBER 7B"/>
    <property type="match status" value="1"/>
</dbReference>
<dbReference type="InterPro" id="IPR020904">
    <property type="entry name" value="Sc_DH/Rdtase_CS"/>
</dbReference>
<feature type="region of interest" description="Disordered" evidence="3">
    <location>
        <begin position="1"/>
        <end position="23"/>
    </location>
</feature>
<dbReference type="CDD" id="cd05233">
    <property type="entry name" value="SDR_c"/>
    <property type="match status" value="1"/>
</dbReference>
<evidence type="ECO:0000256" key="3">
    <source>
        <dbReference type="SAM" id="MobiDB-lite"/>
    </source>
</evidence>
<dbReference type="InterPro" id="IPR002347">
    <property type="entry name" value="SDR_fam"/>
</dbReference>
<dbReference type="Proteomes" id="UP000431092">
    <property type="component" value="Unassembled WGS sequence"/>
</dbReference>
<dbReference type="Pfam" id="PF00106">
    <property type="entry name" value="adh_short"/>
    <property type="match status" value="1"/>
</dbReference>
<keyword evidence="5" id="KW-1185">Reference proteome</keyword>
<reference evidence="4 5" key="1">
    <citation type="submission" date="2019-11" db="EMBL/GenBank/DDBJ databases">
        <title>Whole genome sequencing identifies a novel species of the genus Arsenicicoccus isolated from human blood.</title>
        <authorList>
            <person name="Jeong J.H."/>
            <person name="Kweon O.J."/>
            <person name="Kim H.R."/>
            <person name="Kim T.-H."/>
            <person name="Ha S.-M."/>
            <person name="Lee M.-K."/>
        </authorList>
    </citation>
    <scope>NUCLEOTIDE SEQUENCE [LARGE SCALE GENOMIC DNA]</scope>
    <source>
        <strain evidence="4 5">MKL-02</strain>
    </source>
</reference>
<protein>
    <submittedName>
        <fullName evidence="4">SDR family NAD(P)-dependent oxidoreductase</fullName>
    </submittedName>
</protein>
<keyword evidence="2" id="KW-0560">Oxidoreductase</keyword>
<comment type="caution">
    <text evidence="4">The sequence shown here is derived from an EMBL/GenBank/DDBJ whole genome shotgun (WGS) entry which is preliminary data.</text>
</comment>
<dbReference type="GO" id="GO:0016491">
    <property type="term" value="F:oxidoreductase activity"/>
    <property type="evidence" value="ECO:0007669"/>
    <property type="project" value="UniProtKB-KW"/>
</dbReference>
<accession>A0A6I3IEH3</accession>
<gene>
    <name evidence="4" type="ORF">GGG17_10450</name>
</gene>
<dbReference type="RefSeq" id="WP_154593676.1">
    <property type="nucleotide sequence ID" value="NZ_WLVL01000039.1"/>
</dbReference>
<sequence length="333" mass="34956">MSSAAQTVTTPTTDTARDLSEPQQPVALVAGASRGLGLLVAHELGRRGFRVAICARAQAELDDARAQLTAEGVDAHTYVCDVTDHERVEQMVAEVEQEVGPITVAIHVAGIIQVGPLEATERRHFEQAVDVMLWGPINLSLAVLPAMRARRRGRIGIVTSIGGKISVPHLLPYSTAKFGAVGFAEGLHAELAGTGVTATAIVPGLMRTGSHLQAQFVGDQAKEYAWFAPGASLPLVSMSAERAAAQMVDATLAGDPVALLSPLSKVGARVAGLLPSTTVRALGLMSRLLPSGTGDGETITGHEARRRLSNPVVEVLTTLGTRAAHRNNEHHRA</sequence>
<proteinExistence type="inferred from homology"/>
<evidence type="ECO:0000256" key="1">
    <source>
        <dbReference type="ARBA" id="ARBA00006484"/>
    </source>
</evidence>
<dbReference type="PROSITE" id="PS00061">
    <property type="entry name" value="ADH_SHORT"/>
    <property type="match status" value="1"/>
</dbReference>
<evidence type="ECO:0000256" key="2">
    <source>
        <dbReference type="ARBA" id="ARBA00023002"/>
    </source>
</evidence>
<dbReference type="AlphaFoldDB" id="A0A6I3IEH3"/>
<dbReference type="EMBL" id="WLVL01000039">
    <property type="protein sequence ID" value="MTB72382.1"/>
    <property type="molecule type" value="Genomic_DNA"/>
</dbReference>